<reference evidence="1 2" key="1">
    <citation type="submission" date="2020-08" db="EMBL/GenBank/DDBJ databases">
        <title>Polaribacter sp. L12M9 isolated from gut of the Korean scallop.</title>
        <authorList>
            <person name="Jeong Y.S."/>
        </authorList>
    </citation>
    <scope>NUCLEOTIDE SEQUENCE [LARGE SCALE GENOMIC DNA]</scope>
    <source>
        <strain evidence="1 2">L12M9</strain>
    </source>
</reference>
<protein>
    <submittedName>
        <fullName evidence="1">Uncharacterized protein</fullName>
    </submittedName>
</protein>
<dbReference type="KEGG" id="ppec:H9W90_06520"/>
<sequence>MVASDIYTIAKALSKEEFIKLSNMLRSDINKAEIKLKKKNKLPDFTEKDALRYLLNNHIKKNRTNRTNK</sequence>
<organism evidence="1 2">
    <name type="scientific">Polaribacter pectinis</name>
    <dbReference type="NCBI Taxonomy" id="2738844"/>
    <lineage>
        <taxon>Bacteria</taxon>
        <taxon>Pseudomonadati</taxon>
        <taxon>Bacteroidota</taxon>
        <taxon>Flavobacteriia</taxon>
        <taxon>Flavobacteriales</taxon>
        <taxon>Flavobacteriaceae</taxon>
    </lineage>
</organism>
<evidence type="ECO:0000313" key="2">
    <source>
        <dbReference type="Proteomes" id="UP000515808"/>
    </source>
</evidence>
<accession>A0A7G9LDR7</accession>
<proteinExistence type="predicted"/>
<dbReference type="AlphaFoldDB" id="A0A7G9LDR7"/>
<dbReference type="RefSeq" id="WP_187483641.1">
    <property type="nucleotide sequence ID" value="NZ_CP060695.1"/>
</dbReference>
<keyword evidence="2" id="KW-1185">Reference proteome</keyword>
<dbReference type="EMBL" id="CP060695">
    <property type="protein sequence ID" value="QNM86766.1"/>
    <property type="molecule type" value="Genomic_DNA"/>
</dbReference>
<dbReference type="Proteomes" id="UP000515808">
    <property type="component" value="Chromosome"/>
</dbReference>
<name>A0A7G9LDR7_9FLAO</name>
<gene>
    <name evidence="1" type="ORF">H9W90_06520</name>
</gene>
<evidence type="ECO:0000313" key="1">
    <source>
        <dbReference type="EMBL" id="QNM86766.1"/>
    </source>
</evidence>